<organism evidence="1">
    <name type="scientific">hydrothermal vent metagenome</name>
    <dbReference type="NCBI Taxonomy" id="652676"/>
    <lineage>
        <taxon>unclassified sequences</taxon>
        <taxon>metagenomes</taxon>
        <taxon>ecological metagenomes</taxon>
    </lineage>
</organism>
<dbReference type="EMBL" id="UOEA01000105">
    <property type="protein sequence ID" value="VAV85875.1"/>
    <property type="molecule type" value="Genomic_DNA"/>
</dbReference>
<evidence type="ECO:0000313" key="1">
    <source>
        <dbReference type="EMBL" id="VAV85875.1"/>
    </source>
</evidence>
<accession>A0A3B0RQJ2</accession>
<dbReference type="SUPFAM" id="SSF69304">
    <property type="entry name" value="Tricorn protease N-terminal domain"/>
    <property type="match status" value="1"/>
</dbReference>
<dbReference type="AlphaFoldDB" id="A0A3B0RQJ2"/>
<gene>
    <name evidence="1" type="ORF">MNBD_DELTA01-199</name>
</gene>
<protein>
    <submittedName>
        <fullName evidence="1">Uncharacterized protein</fullName>
    </submittedName>
</protein>
<sequence length="369" mass="42433">MTLSLRTPILLTAIFFMIATGGCALTQKTREVKPLRITGGEEILVARHASGIIPFWCGDKPILVYQLNRGGVYYYDLTTRQNTKVARPYSNAITCTHDGEWLIYKDSLSSRYDADTIEEGIINLWRYEFKTGKSEWFFVVDTSDTDAAIFIPNTLKMYLGRKPNPTIEMPEPKWDITWNPNVKSLYMWLKDGSLAFGSHIDFSQPRRDRKRIMDIEAFHPERKSFTITSDFTSFSLLFTDNQGRLYFEVTEGYQMGDLHTYLNRCSINTKEESISCETLFDPWHSMWALGVFSDGENIVLSKWKGECLQAQMIGKDNTHCITEKGLIGGSIRISPDENWVAFEKIKSIGERGYDSDLYLLKINKTEEEE</sequence>
<reference evidence="1" key="1">
    <citation type="submission" date="2018-06" db="EMBL/GenBank/DDBJ databases">
        <authorList>
            <person name="Zhirakovskaya E."/>
        </authorList>
    </citation>
    <scope>NUCLEOTIDE SEQUENCE</scope>
</reference>
<proteinExistence type="predicted"/>
<name>A0A3B0RQJ2_9ZZZZ</name>
<dbReference type="PROSITE" id="PS51257">
    <property type="entry name" value="PROKAR_LIPOPROTEIN"/>
    <property type="match status" value="1"/>
</dbReference>